<protein>
    <recommendedName>
        <fullName evidence="3">Single-stranded DNA-binding protein</fullName>
    </recommendedName>
</protein>
<sequence length="128" mass="14117">MNIIGRTTKDAVVNTLSDGRKVVLFSVAVNDRYRHRVGDAVKTSTYYDCSYWLSEKLAEHLKKGTLVKVSGRVYVSAYTSADGSPRASLKCTTPHPRVRGINSSAICIVYLATSNCLVLTFEPSTKRL</sequence>
<dbReference type="AlphaFoldDB" id="A0A1M4ZG25"/>
<dbReference type="Proteomes" id="UP000184368">
    <property type="component" value="Unassembled WGS sequence"/>
</dbReference>
<evidence type="ECO:0000313" key="4">
    <source>
        <dbReference type="EMBL" id="SHF16536.1"/>
    </source>
</evidence>
<dbReference type="CDD" id="cd04496">
    <property type="entry name" value="SSB_OBF"/>
    <property type="match status" value="1"/>
</dbReference>
<dbReference type="PROSITE" id="PS50935">
    <property type="entry name" value="SSB"/>
    <property type="match status" value="1"/>
</dbReference>
<dbReference type="GO" id="GO:0003697">
    <property type="term" value="F:single-stranded DNA binding"/>
    <property type="evidence" value="ECO:0007669"/>
    <property type="project" value="InterPro"/>
</dbReference>
<dbReference type="NCBIfam" id="TIGR00621">
    <property type="entry name" value="ssb"/>
    <property type="match status" value="1"/>
</dbReference>
<accession>A0A1M4ZG25</accession>
<keyword evidence="5" id="KW-1185">Reference proteome</keyword>
<dbReference type="InterPro" id="IPR012340">
    <property type="entry name" value="NA-bd_OB-fold"/>
</dbReference>
<evidence type="ECO:0000256" key="1">
    <source>
        <dbReference type="ARBA" id="ARBA00023125"/>
    </source>
</evidence>
<evidence type="ECO:0000256" key="3">
    <source>
        <dbReference type="RuleBase" id="RU000524"/>
    </source>
</evidence>
<dbReference type="STRING" id="1302690.BUE76_21845"/>
<dbReference type="InterPro" id="IPR000424">
    <property type="entry name" value="Primosome_PriB/ssb"/>
</dbReference>
<dbReference type="OrthoDB" id="1265936at2"/>
<name>A0A1M4ZG25_9BACT</name>
<dbReference type="EMBL" id="FQUO01000005">
    <property type="protein sequence ID" value="SHF16536.1"/>
    <property type="molecule type" value="Genomic_DNA"/>
</dbReference>
<reference evidence="4 5" key="1">
    <citation type="submission" date="2016-11" db="EMBL/GenBank/DDBJ databases">
        <authorList>
            <person name="Jaros S."/>
            <person name="Januszkiewicz K."/>
            <person name="Wedrychowicz H."/>
        </authorList>
    </citation>
    <scope>NUCLEOTIDE SEQUENCE [LARGE SCALE GENOMIC DNA]</scope>
    <source>
        <strain evidence="4 5">DSM 26897</strain>
    </source>
</reference>
<proteinExistence type="predicted"/>
<dbReference type="RefSeq" id="WP_073041965.1">
    <property type="nucleotide sequence ID" value="NZ_FQUO01000005.1"/>
</dbReference>
<gene>
    <name evidence="4" type="ORF">SAMN05444008_105198</name>
</gene>
<evidence type="ECO:0000256" key="2">
    <source>
        <dbReference type="PROSITE-ProRule" id="PRU00252"/>
    </source>
</evidence>
<dbReference type="InterPro" id="IPR011344">
    <property type="entry name" value="ssDNA-bd"/>
</dbReference>
<evidence type="ECO:0000313" key="5">
    <source>
        <dbReference type="Proteomes" id="UP000184368"/>
    </source>
</evidence>
<dbReference type="Gene3D" id="2.40.50.140">
    <property type="entry name" value="Nucleic acid-binding proteins"/>
    <property type="match status" value="1"/>
</dbReference>
<dbReference type="SUPFAM" id="SSF50249">
    <property type="entry name" value="Nucleic acid-binding proteins"/>
    <property type="match status" value="1"/>
</dbReference>
<organism evidence="4 5">
    <name type="scientific">Cnuella takakiae</name>
    <dbReference type="NCBI Taxonomy" id="1302690"/>
    <lineage>
        <taxon>Bacteria</taxon>
        <taxon>Pseudomonadati</taxon>
        <taxon>Bacteroidota</taxon>
        <taxon>Chitinophagia</taxon>
        <taxon>Chitinophagales</taxon>
        <taxon>Chitinophagaceae</taxon>
        <taxon>Cnuella</taxon>
    </lineage>
</organism>
<keyword evidence="1 2" id="KW-0238">DNA-binding</keyword>
<dbReference type="GO" id="GO:0006260">
    <property type="term" value="P:DNA replication"/>
    <property type="evidence" value="ECO:0007669"/>
    <property type="project" value="InterPro"/>
</dbReference>
<dbReference type="Pfam" id="PF00436">
    <property type="entry name" value="SSB"/>
    <property type="match status" value="1"/>
</dbReference>